<evidence type="ECO:0000256" key="11">
    <source>
        <dbReference type="ARBA" id="ARBA00023136"/>
    </source>
</evidence>
<evidence type="ECO:0000256" key="2">
    <source>
        <dbReference type="ARBA" id="ARBA00001941"/>
    </source>
</evidence>
<dbReference type="InterPro" id="IPR040230">
    <property type="entry name" value="TIKI1/2-like"/>
</dbReference>
<keyword evidence="4" id="KW-0645">Protease</keyword>
<evidence type="ECO:0000256" key="10">
    <source>
        <dbReference type="ARBA" id="ARBA00023049"/>
    </source>
</evidence>
<dbReference type="Pfam" id="PF01963">
    <property type="entry name" value="TraB_PrgY_gumN"/>
    <property type="match status" value="1"/>
</dbReference>
<evidence type="ECO:0000256" key="9">
    <source>
        <dbReference type="ARBA" id="ARBA00022989"/>
    </source>
</evidence>
<dbReference type="PANTHER" id="PTHR31120">
    <property type="entry name" value="METALLOPROTEASE TIKI"/>
    <property type="match status" value="1"/>
</dbReference>
<dbReference type="CDD" id="cd14789">
    <property type="entry name" value="Tiki"/>
    <property type="match status" value="1"/>
</dbReference>
<evidence type="ECO:0000313" key="14">
    <source>
        <dbReference type="Proteomes" id="UP001595885"/>
    </source>
</evidence>
<evidence type="ECO:0000313" key="13">
    <source>
        <dbReference type="EMBL" id="MFC4741010.1"/>
    </source>
</evidence>
<dbReference type="PANTHER" id="PTHR31120:SF6">
    <property type="entry name" value="METALLOPROTEASE TIKI HOMOLOG"/>
    <property type="match status" value="1"/>
</dbReference>
<comment type="cofactor">
    <cofactor evidence="2">
        <name>Co(2+)</name>
        <dbReference type="ChEBI" id="CHEBI:48828"/>
    </cofactor>
</comment>
<protein>
    <submittedName>
        <fullName evidence="13">TraB/GumN family protein</fullName>
    </submittedName>
</protein>
<evidence type="ECO:0000256" key="12">
    <source>
        <dbReference type="ARBA" id="ARBA00023180"/>
    </source>
</evidence>
<evidence type="ECO:0000256" key="8">
    <source>
        <dbReference type="ARBA" id="ARBA00022801"/>
    </source>
</evidence>
<keyword evidence="12" id="KW-0325">Glycoprotein</keyword>
<keyword evidence="11" id="KW-0472">Membrane</keyword>
<evidence type="ECO:0000256" key="1">
    <source>
        <dbReference type="ARBA" id="ARBA00001936"/>
    </source>
</evidence>
<name>A0ABV9P7U7_9FLAO</name>
<comment type="caution">
    <text evidence="13">The sequence shown here is derived from an EMBL/GenBank/DDBJ whole genome shotgun (WGS) entry which is preliminary data.</text>
</comment>
<dbReference type="Proteomes" id="UP001595885">
    <property type="component" value="Unassembled WGS sequence"/>
</dbReference>
<sequence>MIRIIFIITSLVLSFVVKAQDLEKSLLWKISGNGLEKPSYLFGTMHVVCEINFDDDIIKALDETSQLYLEIDMDDPKLQATMMKGMMMKDGVTLSSLITEEDAIIVNDFLKTNIGTSLKFVDKFKPFMISSMFIPKLLDCPMKSIEMELVKMSKEQQEEIFGLESVEDQILVFDKIPYKIQAEEIVKTAKDNMTSDKAEIKKMLAIYEDEDIEGMLEIMNESENIISSEFDDLLLNDRNSNWIPIIEKVSKDKPTFYAVGAGHLGGEKGVIKLLRKKGYHVEAVK</sequence>
<keyword evidence="8" id="KW-0378">Hydrolase</keyword>
<keyword evidence="9" id="KW-1133">Transmembrane helix</keyword>
<keyword evidence="10" id="KW-0482">Metalloprotease</keyword>
<proteinExistence type="predicted"/>
<evidence type="ECO:0000256" key="6">
    <source>
        <dbReference type="ARBA" id="ARBA00022723"/>
    </source>
</evidence>
<comment type="subcellular location">
    <subcellularLocation>
        <location evidence="3">Membrane</location>
        <topology evidence="3">Single-pass type I membrane protein</topology>
    </subcellularLocation>
</comment>
<evidence type="ECO:0000256" key="3">
    <source>
        <dbReference type="ARBA" id="ARBA00004479"/>
    </source>
</evidence>
<keyword evidence="6" id="KW-0479">Metal-binding</keyword>
<evidence type="ECO:0000256" key="5">
    <source>
        <dbReference type="ARBA" id="ARBA00022692"/>
    </source>
</evidence>
<keyword evidence="5" id="KW-0812">Transmembrane</keyword>
<dbReference type="RefSeq" id="WP_379743494.1">
    <property type="nucleotide sequence ID" value="NZ_JBHSGW010000027.1"/>
</dbReference>
<accession>A0ABV9P7U7</accession>
<evidence type="ECO:0000256" key="4">
    <source>
        <dbReference type="ARBA" id="ARBA00022670"/>
    </source>
</evidence>
<evidence type="ECO:0000256" key="7">
    <source>
        <dbReference type="ARBA" id="ARBA00022729"/>
    </source>
</evidence>
<comment type="cofactor">
    <cofactor evidence="1">
        <name>Mn(2+)</name>
        <dbReference type="ChEBI" id="CHEBI:29035"/>
    </cofactor>
</comment>
<keyword evidence="7" id="KW-0732">Signal</keyword>
<gene>
    <name evidence="13" type="ORF">ACFO3U_13485</name>
</gene>
<reference evidence="14" key="1">
    <citation type="journal article" date="2019" name="Int. J. Syst. Evol. Microbiol.">
        <title>The Global Catalogue of Microorganisms (GCM) 10K type strain sequencing project: providing services to taxonomists for standard genome sequencing and annotation.</title>
        <authorList>
            <consortium name="The Broad Institute Genomics Platform"/>
            <consortium name="The Broad Institute Genome Sequencing Center for Infectious Disease"/>
            <person name="Wu L."/>
            <person name="Ma J."/>
        </authorList>
    </citation>
    <scope>NUCLEOTIDE SEQUENCE [LARGE SCALE GENOMIC DNA]</scope>
    <source>
        <strain evidence="14">CCUG 50349</strain>
    </source>
</reference>
<organism evidence="13 14">
    <name type="scientific">Flavobacterium ponti</name>
    <dbReference type="NCBI Taxonomy" id="665133"/>
    <lineage>
        <taxon>Bacteria</taxon>
        <taxon>Pseudomonadati</taxon>
        <taxon>Bacteroidota</taxon>
        <taxon>Flavobacteriia</taxon>
        <taxon>Flavobacteriales</taxon>
        <taxon>Flavobacteriaceae</taxon>
        <taxon>Flavobacterium</taxon>
    </lineage>
</organism>
<dbReference type="InterPro" id="IPR002816">
    <property type="entry name" value="TraB/PrgY/GumN_fam"/>
</dbReference>
<keyword evidence="14" id="KW-1185">Reference proteome</keyword>
<dbReference type="EMBL" id="JBHSGW010000027">
    <property type="protein sequence ID" value="MFC4741010.1"/>
    <property type="molecule type" value="Genomic_DNA"/>
</dbReference>